<dbReference type="PANTHER" id="PTHR23513:SF6">
    <property type="entry name" value="MAJOR FACILITATOR SUPERFAMILY ASSOCIATED DOMAIN-CONTAINING PROTEIN"/>
    <property type="match status" value="1"/>
</dbReference>
<name>A0ABV6QMU1_9ACTN</name>
<keyword evidence="3 6" id="KW-0812">Transmembrane</keyword>
<accession>A0ABV6QMU1</accession>
<sequence length="323" mass="34898">MTVEARRRGILRDPDFRRFWTADLLSQLGIRLGMLAVPLLAVLELTASAFEVSLLRAFETAAWLLIGLFAGAWMDRIRCKPVMITADLARAAFFASVPVAAAFGVLTLAQLYVVLFLAGVMTVLFDVAHSTYLPRLVDREDLVAGNAKLAANHSVGAVAGQGIGGYLVQWFTAPAAIGLNALGFVWSALWLRSIRAVEARPVPAEQPHLRREIGAGLRFVVRHPLLRPIALTSATTMLFQAANNAIIVVFLVRELGLSAGKIGLLGMIGLLGALVAAAATERISRRVGHARAMWITALTNGLGFCWSRWRSRDGGSASTYWAL</sequence>
<comment type="subcellular location">
    <subcellularLocation>
        <location evidence="1">Cell membrane</location>
        <topology evidence="1">Multi-pass membrane protein</topology>
    </subcellularLocation>
</comment>
<feature type="transmembrane region" description="Helical" evidence="6">
    <location>
        <begin position="170"/>
        <end position="191"/>
    </location>
</feature>
<comment type="caution">
    <text evidence="7">The sequence shown here is derived from an EMBL/GenBank/DDBJ whole genome shotgun (WGS) entry which is preliminary data.</text>
</comment>
<keyword evidence="4 6" id="KW-1133">Transmembrane helix</keyword>
<keyword evidence="5 6" id="KW-0472">Membrane</keyword>
<keyword evidence="2" id="KW-1003">Cell membrane</keyword>
<dbReference type="SUPFAM" id="SSF103473">
    <property type="entry name" value="MFS general substrate transporter"/>
    <property type="match status" value="1"/>
</dbReference>
<evidence type="ECO:0000313" key="8">
    <source>
        <dbReference type="Proteomes" id="UP001589890"/>
    </source>
</evidence>
<dbReference type="PANTHER" id="PTHR23513">
    <property type="entry name" value="INTEGRAL MEMBRANE EFFLUX PROTEIN-RELATED"/>
    <property type="match status" value="1"/>
</dbReference>
<dbReference type="EMBL" id="JBHLTC010000019">
    <property type="protein sequence ID" value="MFC0625961.1"/>
    <property type="molecule type" value="Genomic_DNA"/>
</dbReference>
<gene>
    <name evidence="7" type="ORF">ACFFGN_17920</name>
</gene>
<feature type="transmembrane region" description="Helical" evidence="6">
    <location>
        <begin position="93"/>
        <end position="125"/>
    </location>
</feature>
<feature type="transmembrane region" description="Helical" evidence="6">
    <location>
        <begin position="54"/>
        <end position="73"/>
    </location>
</feature>
<protein>
    <submittedName>
        <fullName evidence="7">MFS transporter</fullName>
    </submittedName>
</protein>
<reference evidence="7 8" key="1">
    <citation type="submission" date="2024-09" db="EMBL/GenBank/DDBJ databases">
        <authorList>
            <person name="Sun Q."/>
            <person name="Mori K."/>
        </authorList>
    </citation>
    <scope>NUCLEOTIDE SEQUENCE [LARGE SCALE GENOMIC DNA]</scope>
    <source>
        <strain evidence="7 8">CGMCC 1.15906</strain>
    </source>
</reference>
<evidence type="ECO:0000256" key="1">
    <source>
        <dbReference type="ARBA" id="ARBA00004651"/>
    </source>
</evidence>
<organism evidence="7 8">
    <name type="scientific">Kribbella deserti</name>
    <dbReference type="NCBI Taxonomy" id="1926257"/>
    <lineage>
        <taxon>Bacteria</taxon>
        <taxon>Bacillati</taxon>
        <taxon>Actinomycetota</taxon>
        <taxon>Actinomycetes</taxon>
        <taxon>Propionibacteriales</taxon>
        <taxon>Kribbellaceae</taxon>
        <taxon>Kribbella</taxon>
    </lineage>
</organism>
<feature type="transmembrane region" description="Helical" evidence="6">
    <location>
        <begin position="229"/>
        <end position="252"/>
    </location>
</feature>
<feature type="transmembrane region" description="Helical" evidence="6">
    <location>
        <begin position="258"/>
        <end position="280"/>
    </location>
</feature>
<evidence type="ECO:0000256" key="2">
    <source>
        <dbReference type="ARBA" id="ARBA00022475"/>
    </source>
</evidence>
<dbReference type="Gene3D" id="1.20.1250.20">
    <property type="entry name" value="MFS general substrate transporter like domains"/>
    <property type="match status" value="1"/>
</dbReference>
<proteinExistence type="predicted"/>
<keyword evidence="8" id="KW-1185">Reference proteome</keyword>
<evidence type="ECO:0000256" key="6">
    <source>
        <dbReference type="SAM" id="Phobius"/>
    </source>
</evidence>
<feature type="transmembrane region" description="Helical" evidence="6">
    <location>
        <begin position="20"/>
        <end position="42"/>
    </location>
</feature>
<evidence type="ECO:0000256" key="5">
    <source>
        <dbReference type="ARBA" id="ARBA00023136"/>
    </source>
</evidence>
<dbReference type="Proteomes" id="UP001589890">
    <property type="component" value="Unassembled WGS sequence"/>
</dbReference>
<dbReference type="InterPro" id="IPR036259">
    <property type="entry name" value="MFS_trans_sf"/>
</dbReference>
<evidence type="ECO:0000256" key="4">
    <source>
        <dbReference type="ARBA" id="ARBA00022989"/>
    </source>
</evidence>
<dbReference type="RefSeq" id="WP_380048935.1">
    <property type="nucleotide sequence ID" value="NZ_JBHLTC010000019.1"/>
</dbReference>
<dbReference type="InterPro" id="IPR011701">
    <property type="entry name" value="MFS"/>
</dbReference>
<dbReference type="CDD" id="cd06173">
    <property type="entry name" value="MFS_MefA_like"/>
    <property type="match status" value="1"/>
</dbReference>
<evidence type="ECO:0000256" key="3">
    <source>
        <dbReference type="ARBA" id="ARBA00022692"/>
    </source>
</evidence>
<dbReference type="Pfam" id="PF07690">
    <property type="entry name" value="MFS_1"/>
    <property type="match status" value="1"/>
</dbReference>
<evidence type="ECO:0000313" key="7">
    <source>
        <dbReference type="EMBL" id="MFC0625961.1"/>
    </source>
</evidence>